<dbReference type="EMBL" id="VWPJ01000016">
    <property type="protein sequence ID" value="KAA5604601.1"/>
    <property type="molecule type" value="Genomic_DNA"/>
</dbReference>
<dbReference type="RefSeq" id="WP_150063339.1">
    <property type="nucleotide sequence ID" value="NZ_JACHII010000013.1"/>
</dbReference>
<comment type="caution">
    <text evidence="1">The sequence shown here is derived from an EMBL/GenBank/DDBJ whole genome shotgun (WGS) entry which is preliminary data.</text>
</comment>
<name>A0A5M6I8U1_9PROT</name>
<evidence type="ECO:0000313" key="2">
    <source>
        <dbReference type="Proteomes" id="UP000324065"/>
    </source>
</evidence>
<dbReference type="Proteomes" id="UP000324065">
    <property type="component" value="Unassembled WGS sequence"/>
</dbReference>
<keyword evidence="2" id="KW-1185">Reference proteome</keyword>
<sequence length="78" mass="9006">MAKAAPLRQKVRTSFLSFLLTQGCAVRILPPWLLPQPYKRFAFAAVLFEVVSMLRQNQKIRWLNQPKIVLIRNASVLI</sequence>
<protein>
    <submittedName>
        <fullName evidence="1">Uncharacterized protein</fullName>
    </submittedName>
</protein>
<reference evidence="1 2" key="1">
    <citation type="submission" date="2019-09" db="EMBL/GenBank/DDBJ databases">
        <title>Genome sequence of Roseospira marina, one of the more divergent members of the non-sulfur purple photosynthetic bacterial family, the Rhodospirillaceae.</title>
        <authorList>
            <person name="Meyer T."/>
            <person name="Kyndt J."/>
        </authorList>
    </citation>
    <scope>NUCLEOTIDE SEQUENCE [LARGE SCALE GENOMIC DNA]</scope>
    <source>
        <strain evidence="1 2">DSM 15113</strain>
    </source>
</reference>
<dbReference type="AlphaFoldDB" id="A0A5M6I8U1"/>
<proteinExistence type="predicted"/>
<gene>
    <name evidence="1" type="ORF">F1188_15430</name>
</gene>
<evidence type="ECO:0000313" key="1">
    <source>
        <dbReference type="EMBL" id="KAA5604601.1"/>
    </source>
</evidence>
<accession>A0A5M6I8U1</accession>
<organism evidence="1 2">
    <name type="scientific">Roseospira marina</name>
    <dbReference type="NCBI Taxonomy" id="140057"/>
    <lineage>
        <taxon>Bacteria</taxon>
        <taxon>Pseudomonadati</taxon>
        <taxon>Pseudomonadota</taxon>
        <taxon>Alphaproteobacteria</taxon>
        <taxon>Rhodospirillales</taxon>
        <taxon>Rhodospirillaceae</taxon>
        <taxon>Roseospira</taxon>
    </lineage>
</organism>
<dbReference type="PROSITE" id="PS51257">
    <property type="entry name" value="PROKAR_LIPOPROTEIN"/>
    <property type="match status" value="1"/>
</dbReference>